<gene>
    <name evidence="2" type="ORF">C7443_101384</name>
</gene>
<dbReference type="Proteomes" id="UP000246569">
    <property type="component" value="Unassembled WGS sequence"/>
</dbReference>
<accession>A0A317N1W4</accession>
<dbReference type="InterPro" id="IPR029058">
    <property type="entry name" value="AB_hydrolase_fold"/>
</dbReference>
<dbReference type="InterPro" id="IPR000073">
    <property type="entry name" value="AB_hydrolase_1"/>
</dbReference>
<reference evidence="2 3" key="1">
    <citation type="submission" date="2018-05" db="EMBL/GenBank/DDBJ databases">
        <title>Genomic Encyclopedia of Type Strains, Phase IV (KMG-IV): sequencing the most valuable type-strain genomes for metagenomic binning, comparative biology and taxonomic classification.</title>
        <authorList>
            <person name="Goeker M."/>
        </authorList>
    </citation>
    <scope>NUCLEOTIDE SEQUENCE [LARGE SCALE GENOMIC DNA]</scope>
    <source>
        <strain evidence="2 3">DSM 23606</strain>
    </source>
</reference>
<evidence type="ECO:0000313" key="2">
    <source>
        <dbReference type="EMBL" id="PWV65898.1"/>
    </source>
</evidence>
<dbReference type="Gene3D" id="3.40.50.1820">
    <property type="entry name" value="alpha/beta hydrolase"/>
    <property type="match status" value="1"/>
</dbReference>
<protein>
    <submittedName>
        <fullName evidence="2">Pimeloyl-ACP methyl ester carboxylesterase</fullName>
    </submittedName>
</protein>
<dbReference type="SUPFAM" id="SSF53474">
    <property type="entry name" value="alpha/beta-Hydrolases"/>
    <property type="match status" value="1"/>
</dbReference>
<keyword evidence="3" id="KW-1185">Reference proteome</keyword>
<feature type="domain" description="AB hydrolase-1" evidence="1">
    <location>
        <begin position="41"/>
        <end position="231"/>
    </location>
</feature>
<dbReference type="PANTHER" id="PTHR43798:SF29">
    <property type="entry name" value="AB HYDROLASE-1 DOMAIN-CONTAINING PROTEIN"/>
    <property type="match status" value="1"/>
</dbReference>
<evidence type="ECO:0000313" key="3">
    <source>
        <dbReference type="Proteomes" id="UP000246569"/>
    </source>
</evidence>
<dbReference type="Pfam" id="PF12697">
    <property type="entry name" value="Abhydrolase_6"/>
    <property type="match status" value="1"/>
</dbReference>
<name>A0A317N1W4_9GAMM</name>
<organism evidence="2 3">
    <name type="scientific">Plasticicumulans acidivorans</name>
    <dbReference type="NCBI Taxonomy" id="886464"/>
    <lineage>
        <taxon>Bacteria</taxon>
        <taxon>Pseudomonadati</taxon>
        <taxon>Pseudomonadota</taxon>
        <taxon>Gammaproteobacteria</taxon>
        <taxon>Candidatus Competibacteraceae</taxon>
        <taxon>Plasticicumulans</taxon>
    </lineage>
</organism>
<dbReference type="AlphaFoldDB" id="A0A317N1W4"/>
<dbReference type="RefSeq" id="WP_246004497.1">
    <property type="nucleotide sequence ID" value="NZ_QGTJ01000001.1"/>
</dbReference>
<comment type="caution">
    <text evidence="2">The sequence shown here is derived from an EMBL/GenBank/DDBJ whole genome shotgun (WGS) entry which is preliminary data.</text>
</comment>
<dbReference type="InterPro" id="IPR050266">
    <property type="entry name" value="AB_hydrolase_sf"/>
</dbReference>
<dbReference type="EMBL" id="QGTJ01000001">
    <property type="protein sequence ID" value="PWV65898.1"/>
    <property type="molecule type" value="Genomic_DNA"/>
</dbReference>
<dbReference type="PANTHER" id="PTHR43798">
    <property type="entry name" value="MONOACYLGLYCEROL LIPASE"/>
    <property type="match status" value="1"/>
</dbReference>
<dbReference type="PRINTS" id="PR00111">
    <property type="entry name" value="ABHYDROLASE"/>
</dbReference>
<proteinExistence type="predicted"/>
<sequence length="241" mass="26538">MSAAPTAPRQALLLVPGLLNDARLWQHQLTALADVADMQVADHTRYDNLYEIAAGILAAAPPRFALAGLSMGGYVAFEMLRQAPQRITRLALINTAARDDSPERRQRRLDFMTLATRGRFLGVSRALLPQLIDHSRLDDEALATTITAMGRDAGVEVFLRQQRAIIDRPDSRPLLSAIRCPLLLIGGLQDQLTPPQCQREIAEAVPGARLLLLERCGHLAPLEQPEAVNAALRLWLQQPAR</sequence>
<evidence type="ECO:0000259" key="1">
    <source>
        <dbReference type="Pfam" id="PF12697"/>
    </source>
</evidence>